<dbReference type="PRINTS" id="PR00326">
    <property type="entry name" value="GTP1OBG"/>
</dbReference>
<keyword evidence="6" id="KW-1185">Reference proteome</keyword>
<dbReference type="InterPro" id="IPR027417">
    <property type="entry name" value="P-loop_NTPase"/>
</dbReference>
<evidence type="ECO:0000256" key="2">
    <source>
        <dbReference type="ARBA" id="ARBA00023134"/>
    </source>
</evidence>
<evidence type="ECO:0008006" key="7">
    <source>
        <dbReference type="Google" id="ProtNLM"/>
    </source>
</evidence>
<dbReference type="Gene3D" id="2.70.210.12">
    <property type="entry name" value="GTP1/OBG domain"/>
    <property type="match status" value="1"/>
</dbReference>
<dbReference type="PROSITE" id="PS51710">
    <property type="entry name" value="G_OBG"/>
    <property type="match status" value="1"/>
</dbReference>
<evidence type="ECO:0000256" key="1">
    <source>
        <dbReference type="ARBA" id="ARBA00022741"/>
    </source>
</evidence>
<feature type="domain" description="OBG-type G" evidence="3">
    <location>
        <begin position="146"/>
        <end position="363"/>
    </location>
</feature>
<gene>
    <name evidence="5" type="ORF">TRIADDRAFT_54006</name>
</gene>
<feature type="domain" description="Obg" evidence="4">
    <location>
        <begin position="8"/>
        <end position="145"/>
    </location>
</feature>
<dbReference type="eggNOG" id="KOG1489">
    <property type="taxonomic scope" value="Eukaryota"/>
</dbReference>
<dbReference type="PROSITE" id="PS51883">
    <property type="entry name" value="OBG"/>
    <property type="match status" value="1"/>
</dbReference>
<dbReference type="InParanoid" id="B3RQU9"/>
<dbReference type="PhylomeDB" id="B3RQU9"/>
<sequence length="370" mass="40828">MAVTKWKRQFVDRVRIFCRGGGGGQGKPRSGAMGGDGGEVYVVAKDGAALFDIAQRKDRRFIAGNGENCSRQAFNGHKGKDCRIAIPTGTLITCLDSKKVLVSLDKVDSTFTVAKGGMGGCPQTGPKWCGLKGQKRMISLELKLIADVGLIGFPNAGKSTTLRALTGAKPKVANYSFTTIRPHLGTVFYPDYVKVRIADLPGLIEGASQNVGMGHKFLKHVERTKLLLFIIDINGFQLSEKFSFRTPLETISLLAQELKSYSHELLKRPSIIAINKVEGRQGQRKFDELISKMDADLSMDIQFQNFTLNVKSMQKELLRSFMLTNGNNNSNDNWPNCMHLCPISAKHLEGIEELKVKIHQVITDIRANQS</sequence>
<dbReference type="InterPro" id="IPR006073">
    <property type="entry name" value="GTP-bd"/>
</dbReference>
<dbReference type="GeneID" id="6751978"/>
<organism evidence="5 6">
    <name type="scientific">Trichoplax adhaerens</name>
    <name type="common">Trichoplax reptans</name>
    <dbReference type="NCBI Taxonomy" id="10228"/>
    <lineage>
        <taxon>Eukaryota</taxon>
        <taxon>Metazoa</taxon>
        <taxon>Placozoa</taxon>
        <taxon>Uniplacotomia</taxon>
        <taxon>Trichoplacea</taxon>
        <taxon>Trichoplacidae</taxon>
        <taxon>Trichoplax</taxon>
    </lineage>
</organism>
<name>B3RQU9_TRIAD</name>
<reference evidence="5 6" key="1">
    <citation type="journal article" date="2008" name="Nature">
        <title>The Trichoplax genome and the nature of placozoans.</title>
        <authorList>
            <person name="Srivastava M."/>
            <person name="Begovic E."/>
            <person name="Chapman J."/>
            <person name="Putnam N.H."/>
            <person name="Hellsten U."/>
            <person name="Kawashima T."/>
            <person name="Kuo A."/>
            <person name="Mitros T."/>
            <person name="Salamov A."/>
            <person name="Carpenter M.L."/>
            <person name="Signorovitch A.Y."/>
            <person name="Moreno M.A."/>
            <person name="Kamm K."/>
            <person name="Grimwood J."/>
            <person name="Schmutz J."/>
            <person name="Shapiro H."/>
            <person name="Grigoriev I.V."/>
            <person name="Buss L.W."/>
            <person name="Schierwater B."/>
            <person name="Dellaporta S.L."/>
            <person name="Rokhsar D.S."/>
        </authorList>
    </citation>
    <scope>NUCLEOTIDE SEQUENCE [LARGE SCALE GENOMIC DNA]</scope>
    <source>
        <strain evidence="5 6">Grell-BS-1999</strain>
    </source>
</reference>
<dbReference type="InterPro" id="IPR045086">
    <property type="entry name" value="OBG_GTPase"/>
</dbReference>
<dbReference type="PANTHER" id="PTHR11702">
    <property type="entry name" value="DEVELOPMENTALLY REGULATED GTP-BINDING PROTEIN-RELATED"/>
    <property type="match status" value="1"/>
</dbReference>
<dbReference type="SUPFAM" id="SSF52540">
    <property type="entry name" value="P-loop containing nucleoside triphosphate hydrolases"/>
    <property type="match status" value="1"/>
</dbReference>
<dbReference type="OMA" id="VFMVDIF"/>
<dbReference type="RefSeq" id="XP_002110224.1">
    <property type="nucleotide sequence ID" value="XM_002110188.1"/>
</dbReference>
<dbReference type="KEGG" id="tad:TRIADDRAFT_54006"/>
<dbReference type="AlphaFoldDB" id="B3RQU9"/>
<dbReference type="Pfam" id="PF01926">
    <property type="entry name" value="MMR_HSR1"/>
    <property type="match status" value="1"/>
</dbReference>
<dbReference type="PANTHER" id="PTHR11702:SF43">
    <property type="entry name" value="GTP-BINDING PROTEIN 10"/>
    <property type="match status" value="1"/>
</dbReference>
<dbReference type="InterPro" id="IPR006169">
    <property type="entry name" value="GTP1_OBG_dom"/>
</dbReference>
<evidence type="ECO:0000313" key="6">
    <source>
        <dbReference type="Proteomes" id="UP000009022"/>
    </source>
</evidence>
<protein>
    <recommendedName>
        <fullName evidence="7">OBG-type G domain-containing protein</fullName>
    </recommendedName>
</protein>
<keyword evidence="1" id="KW-0547">Nucleotide-binding</keyword>
<evidence type="ECO:0000259" key="4">
    <source>
        <dbReference type="PROSITE" id="PS51883"/>
    </source>
</evidence>
<evidence type="ECO:0000259" key="3">
    <source>
        <dbReference type="PROSITE" id="PS51710"/>
    </source>
</evidence>
<dbReference type="EMBL" id="DS985243">
    <property type="protein sequence ID" value="EDV26228.1"/>
    <property type="molecule type" value="Genomic_DNA"/>
</dbReference>
<dbReference type="SUPFAM" id="SSF82051">
    <property type="entry name" value="Obg GTP-binding protein N-terminal domain"/>
    <property type="match status" value="1"/>
</dbReference>
<dbReference type="CTD" id="6751978"/>
<dbReference type="Gene3D" id="3.40.50.300">
    <property type="entry name" value="P-loop containing nucleotide triphosphate hydrolases"/>
    <property type="match status" value="1"/>
</dbReference>
<dbReference type="HOGENOM" id="CLU_011747_2_3_1"/>
<proteinExistence type="predicted"/>
<dbReference type="GO" id="GO:0005739">
    <property type="term" value="C:mitochondrion"/>
    <property type="evidence" value="ECO:0000318"/>
    <property type="project" value="GO_Central"/>
</dbReference>
<dbReference type="STRING" id="10228.B3RQU9"/>
<dbReference type="GO" id="GO:0042254">
    <property type="term" value="P:ribosome biogenesis"/>
    <property type="evidence" value="ECO:0007669"/>
    <property type="project" value="UniProtKB-UniRule"/>
</dbReference>
<dbReference type="GO" id="GO:0005525">
    <property type="term" value="F:GTP binding"/>
    <property type="evidence" value="ECO:0000318"/>
    <property type="project" value="GO_Central"/>
</dbReference>
<dbReference type="InterPro" id="IPR031167">
    <property type="entry name" value="G_OBG"/>
</dbReference>
<accession>B3RQU9</accession>
<dbReference type="GO" id="GO:0003924">
    <property type="term" value="F:GTPase activity"/>
    <property type="evidence" value="ECO:0000318"/>
    <property type="project" value="GO_Central"/>
</dbReference>
<evidence type="ECO:0000313" key="5">
    <source>
        <dbReference type="EMBL" id="EDV26228.1"/>
    </source>
</evidence>
<dbReference type="OrthoDB" id="347018at2759"/>
<dbReference type="Proteomes" id="UP000009022">
    <property type="component" value="Unassembled WGS sequence"/>
</dbReference>
<dbReference type="InterPro" id="IPR036726">
    <property type="entry name" value="GTP1_OBG_dom_sf"/>
</dbReference>
<keyword evidence="2" id="KW-0342">GTP-binding</keyword>
<dbReference type="Pfam" id="PF01018">
    <property type="entry name" value="GTP1_OBG"/>
    <property type="match status" value="1"/>
</dbReference>
<dbReference type="CDD" id="cd01898">
    <property type="entry name" value="Obg"/>
    <property type="match status" value="1"/>
</dbReference>